<name>A0ACD3BGL1_9AGAR</name>
<dbReference type="Proteomes" id="UP000308600">
    <property type="component" value="Unassembled WGS sequence"/>
</dbReference>
<organism evidence="1 2">
    <name type="scientific">Pluteus cervinus</name>
    <dbReference type="NCBI Taxonomy" id="181527"/>
    <lineage>
        <taxon>Eukaryota</taxon>
        <taxon>Fungi</taxon>
        <taxon>Dikarya</taxon>
        <taxon>Basidiomycota</taxon>
        <taxon>Agaricomycotina</taxon>
        <taxon>Agaricomycetes</taxon>
        <taxon>Agaricomycetidae</taxon>
        <taxon>Agaricales</taxon>
        <taxon>Pluteineae</taxon>
        <taxon>Pluteaceae</taxon>
        <taxon>Pluteus</taxon>
    </lineage>
</organism>
<proteinExistence type="predicted"/>
<reference evidence="1 2" key="1">
    <citation type="journal article" date="2019" name="Nat. Ecol. Evol.">
        <title>Megaphylogeny resolves global patterns of mushroom evolution.</title>
        <authorList>
            <person name="Varga T."/>
            <person name="Krizsan K."/>
            <person name="Foldi C."/>
            <person name="Dima B."/>
            <person name="Sanchez-Garcia M."/>
            <person name="Sanchez-Ramirez S."/>
            <person name="Szollosi G.J."/>
            <person name="Szarkandi J.G."/>
            <person name="Papp V."/>
            <person name="Albert L."/>
            <person name="Andreopoulos W."/>
            <person name="Angelini C."/>
            <person name="Antonin V."/>
            <person name="Barry K.W."/>
            <person name="Bougher N.L."/>
            <person name="Buchanan P."/>
            <person name="Buyck B."/>
            <person name="Bense V."/>
            <person name="Catcheside P."/>
            <person name="Chovatia M."/>
            <person name="Cooper J."/>
            <person name="Damon W."/>
            <person name="Desjardin D."/>
            <person name="Finy P."/>
            <person name="Geml J."/>
            <person name="Haridas S."/>
            <person name="Hughes K."/>
            <person name="Justo A."/>
            <person name="Karasinski D."/>
            <person name="Kautmanova I."/>
            <person name="Kiss B."/>
            <person name="Kocsube S."/>
            <person name="Kotiranta H."/>
            <person name="LaButti K.M."/>
            <person name="Lechner B.E."/>
            <person name="Liimatainen K."/>
            <person name="Lipzen A."/>
            <person name="Lukacs Z."/>
            <person name="Mihaltcheva S."/>
            <person name="Morgado L.N."/>
            <person name="Niskanen T."/>
            <person name="Noordeloos M.E."/>
            <person name="Ohm R.A."/>
            <person name="Ortiz-Santana B."/>
            <person name="Ovrebo C."/>
            <person name="Racz N."/>
            <person name="Riley R."/>
            <person name="Savchenko A."/>
            <person name="Shiryaev A."/>
            <person name="Soop K."/>
            <person name="Spirin V."/>
            <person name="Szebenyi C."/>
            <person name="Tomsovsky M."/>
            <person name="Tulloss R.E."/>
            <person name="Uehling J."/>
            <person name="Grigoriev I.V."/>
            <person name="Vagvolgyi C."/>
            <person name="Papp T."/>
            <person name="Martin F.M."/>
            <person name="Miettinen O."/>
            <person name="Hibbett D.S."/>
            <person name="Nagy L.G."/>
        </authorList>
    </citation>
    <scope>NUCLEOTIDE SEQUENCE [LARGE SCALE GENOMIC DNA]</scope>
    <source>
        <strain evidence="1 2">NL-1719</strain>
    </source>
</reference>
<protein>
    <submittedName>
        <fullName evidence="1">Uncharacterized protein</fullName>
    </submittedName>
</protein>
<gene>
    <name evidence="1" type="ORF">BDN72DRAFT_830426</name>
</gene>
<evidence type="ECO:0000313" key="1">
    <source>
        <dbReference type="EMBL" id="TFK77258.1"/>
    </source>
</evidence>
<accession>A0ACD3BGL1</accession>
<keyword evidence="2" id="KW-1185">Reference proteome</keyword>
<evidence type="ECO:0000313" key="2">
    <source>
        <dbReference type="Proteomes" id="UP000308600"/>
    </source>
</evidence>
<sequence>MANYSSIQQGGNPSPYGSGDPYYAASTGYITPAPVKKSGGNNWLKFGLPVLIIVIVGGVVGGILGTRKHTSSSSTASADAAASSAASVKNQIGRFATATNSEWMMPVYPSTTNAAAFGAPSLIPSTNAAVAWPQDPFSPASPDILTTRPDRPRLIAPAYKWAALPQLIKSDPYLQGWNKTIFGNATNYMSLPPVVYFMDGDSGILDNAREIKMRIKAFGYVYRMTNDTQWVTRAWSELQNAVSSSFGPNDNTKWNPTHFLDTAELSAAFGIAYDWMYDAWSDDQKTTIRANVIQYGLNNGVSAYTDPTVFFGWWRTNTTGNWNCVCNGGLTLASLSILGDDTTGVATQLLGLTVDSAKQNCALAPSDDGTWSETAHYWYFGTTGFSEMTSALMTATGSDYGMLTANSNFHLTGMFHMYAYGTTSPFDWGDHGPNKFSTTANGLFLFAEQYKSPQFALWQREQQDAAEPWSMFWYDPSISGAFWNGAALDQFFDNQLDQWGSMRSSWTDGHALYLAIKAGKNQGHQTHNDLDVGDFVLDALGTRWAGELGSGDYRSPDYFSNDTQTSNRWLYYRKMTEGQNTILINRVNQNVLALPTVNHDTTGEQQGSSTVYTVPSDSTAFWTTDMTSAYFDATSVKRGARLLNARRQVLLQDEINSQGTVDWRMHTNATVDASGTTATLTRDGQTMTVSILNAPAGASFSTSMAQRYADDPTPPVPDQPNPNITVLIISLPAGQYTLEVLFNPQWPDMAASDFVTPPSVPLDSWSLTSHN</sequence>
<dbReference type="EMBL" id="ML208259">
    <property type="protein sequence ID" value="TFK77258.1"/>
    <property type="molecule type" value="Genomic_DNA"/>
</dbReference>